<dbReference type="InParanoid" id="A0A2P6N8Y0"/>
<dbReference type="OrthoDB" id="18857at2759"/>
<evidence type="ECO:0000256" key="2">
    <source>
        <dbReference type="SAM" id="MobiDB-lite"/>
    </source>
</evidence>
<dbReference type="InterPro" id="IPR003409">
    <property type="entry name" value="MORN"/>
</dbReference>
<sequence length="649" mass="72578">MGCGSAKVAVEPFEKHAATEPKETPYGSLDPFILQCLEAGYRTLSRTEAQAQLNSGRVPEEDDFGDDEEDYNETEPDRLEAIRTAKRLQHAAVKKIRKGTVMLSSPYMRDHRREEVRQTVDQLRLANTSIVTSTQQTFEDQSRVARLKADVARIVTLSQRIDGFYDWLLRQEAENLLPPNEMEEIETDTSATPRSPHKPAASAVDSPVVMKVERTFIRKDSTTLSAGSTSSPRPKAVSISDNVQYAPPPPVDETPTPPQPEPTPGKTPAETPIEVVEPTDPAKETTTTEDLRPVSPTDTAAAPPASEQAKPRSPPTIVTPVILVDLKRVSSDERPQDHTPKSSMEKPWEQTPKTKLVVKTKVFDNGDKYIGTFNLRGQLHGDGKYQFDNGDCYEGSFDSGKFHGHGKFVAKNGDTYVGHFKDDMYDGKGSFTDAENGDKYEGEFECGERKGFGIYTYATGDVYEGDFLNGEKHGKGKFTSADQKMTYVGDYVQGKRHGRGVFVHKNNRYEGQFRSGKMQGQGILYYENGNRYQGEFQNGEIDGKGKFTFENGNVFEGHVKRDGSFGSGKMRFFNNDVYEGEFLGRRMHGQGYLVYANGDTYEGEFDNGRKHGQGYMQINGQTREGTFIDDEFVEDGEWGRIDQEDEEED</sequence>
<proteinExistence type="predicted"/>
<dbReference type="GO" id="GO:0005829">
    <property type="term" value="C:cytosol"/>
    <property type="evidence" value="ECO:0007669"/>
    <property type="project" value="TreeGrafter"/>
</dbReference>
<gene>
    <name evidence="3" type="ORF">PROFUN_11964</name>
</gene>
<evidence type="ECO:0000313" key="4">
    <source>
        <dbReference type="Proteomes" id="UP000241769"/>
    </source>
</evidence>
<comment type="caution">
    <text evidence="3">The sequence shown here is derived from an EMBL/GenBank/DDBJ whole genome shotgun (WGS) entry which is preliminary data.</text>
</comment>
<dbReference type="Proteomes" id="UP000241769">
    <property type="component" value="Unassembled WGS sequence"/>
</dbReference>
<organism evidence="3 4">
    <name type="scientific">Planoprotostelium fungivorum</name>
    <dbReference type="NCBI Taxonomy" id="1890364"/>
    <lineage>
        <taxon>Eukaryota</taxon>
        <taxon>Amoebozoa</taxon>
        <taxon>Evosea</taxon>
        <taxon>Variosea</taxon>
        <taxon>Cavosteliida</taxon>
        <taxon>Cavosteliaceae</taxon>
        <taxon>Planoprotostelium</taxon>
    </lineage>
</organism>
<keyword evidence="4" id="KW-1185">Reference proteome</keyword>
<evidence type="ECO:0000256" key="1">
    <source>
        <dbReference type="ARBA" id="ARBA00022737"/>
    </source>
</evidence>
<dbReference type="Pfam" id="PF02493">
    <property type="entry name" value="MORN"/>
    <property type="match status" value="10"/>
</dbReference>
<feature type="compositionally biased region" description="Low complexity" evidence="2">
    <location>
        <begin position="293"/>
        <end position="306"/>
    </location>
</feature>
<feature type="compositionally biased region" description="Basic and acidic residues" evidence="2">
    <location>
        <begin position="325"/>
        <end position="348"/>
    </location>
</feature>
<dbReference type="PANTHER" id="PTHR43215">
    <property type="entry name" value="RADIAL SPOKE HEAD 1 HOMOLOG"/>
    <property type="match status" value="1"/>
</dbReference>
<feature type="compositionally biased region" description="Basic and acidic residues" evidence="2">
    <location>
        <begin position="12"/>
        <end position="23"/>
    </location>
</feature>
<feature type="compositionally biased region" description="Polar residues" evidence="2">
    <location>
        <begin position="222"/>
        <end position="232"/>
    </location>
</feature>
<feature type="compositionally biased region" description="Pro residues" evidence="2">
    <location>
        <begin position="246"/>
        <end position="265"/>
    </location>
</feature>
<accession>A0A2P6N8Y0</accession>
<feature type="compositionally biased region" description="Acidic residues" evidence="2">
    <location>
        <begin position="60"/>
        <end position="74"/>
    </location>
</feature>
<reference evidence="3 4" key="1">
    <citation type="journal article" date="2018" name="Genome Biol. Evol.">
        <title>Multiple Roots of Fruiting Body Formation in Amoebozoa.</title>
        <authorList>
            <person name="Hillmann F."/>
            <person name="Forbes G."/>
            <person name="Novohradska S."/>
            <person name="Ferling I."/>
            <person name="Riege K."/>
            <person name="Groth M."/>
            <person name="Westermann M."/>
            <person name="Marz M."/>
            <person name="Spaller T."/>
            <person name="Winckler T."/>
            <person name="Schaap P."/>
            <person name="Glockner G."/>
        </authorList>
    </citation>
    <scope>NUCLEOTIDE SEQUENCE [LARGE SCALE GENOMIC DNA]</scope>
    <source>
        <strain evidence="3 4">Jena</strain>
    </source>
</reference>
<dbReference type="AlphaFoldDB" id="A0A2P6N8Y0"/>
<dbReference type="SMART" id="SM00698">
    <property type="entry name" value="MORN"/>
    <property type="match status" value="10"/>
</dbReference>
<dbReference type="Gene3D" id="2.20.110.10">
    <property type="entry name" value="Histone H3 K4-specific methyltransferase SET7/9 N-terminal domain"/>
    <property type="match status" value="6"/>
</dbReference>
<feature type="region of interest" description="Disordered" evidence="2">
    <location>
        <begin position="178"/>
        <end position="206"/>
    </location>
</feature>
<evidence type="ECO:0008006" key="5">
    <source>
        <dbReference type="Google" id="ProtNLM"/>
    </source>
</evidence>
<dbReference type="PANTHER" id="PTHR43215:SF14">
    <property type="entry name" value="RADIAL SPOKE HEAD 1 HOMOLOG"/>
    <property type="match status" value="1"/>
</dbReference>
<feature type="region of interest" description="Disordered" evidence="2">
    <location>
        <begin position="1"/>
        <end position="25"/>
    </location>
</feature>
<protein>
    <recommendedName>
        <fullName evidence="5">MORN repeat-containing protein</fullName>
    </recommendedName>
</protein>
<name>A0A2P6N8Y0_9EUKA</name>
<dbReference type="EMBL" id="MDYQ01000150">
    <property type="protein sequence ID" value="PRP80418.1"/>
    <property type="molecule type" value="Genomic_DNA"/>
</dbReference>
<feature type="region of interest" description="Disordered" evidence="2">
    <location>
        <begin position="50"/>
        <end position="75"/>
    </location>
</feature>
<keyword evidence="1" id="KW-0677">Repeat</keyword>
<dbReference type="SUPFAM" id="SSF82185">
    <property type="entry name" value="Histone H3 K4-specific methyltransferase SET7/9 N-terminal domain"/>
    <property type="match status" value="3"/>
</dbReference>
<evidence type="ECO:0000313" key="3">
    <source>
        <dbReference type="EMBL" id="PRP80418.1"/>
    </source>
</evidence>
<feature type="region of interest" description="Disordered" evidence="2">
    <location>
        <begin position="220"/>
        <end position="349"/>
    </location>
</feature>